<dbReference type="Proteomes" id="UP000298030">
    <property type="component" value="Unassembled WGS sequence"/>
</dbReference>
<organism evidence="2 3">
    <name type="scientific">Coprinellus micaceus</name>
    <name type="common">Glistening ink-cap mushroom</name>
    <name type="synonym">Coprinus micaceus</name>
    <dbReference type="NCBI Taxonomy" id="71717"/>
    <lineage>
        <taxon>Eukaryota</taxon>
        <taxon>Fungi</taxon>
        <taxon>Dikarya</taxon>
        <taxon>Basidiomycota</taxon>
        <taxon>Agaricomycotina</taxon>
        <taxon>Agaricomycetes</taxon>
        <taxon>Agaricomycetidae</taxon>
        <taxon>Agaricales</taxon>
        <taxon>Agaricineae</taxon>
        <taxon>Psathyrellaceae</taxon>
        <taxon>Coprinellus</taxon>
    </lineage>
</organism>
<dbReference type="AlphaFoldDB" id="A0A4Y7SDZ9"/>
<dbReference type="EMBL" id="QPFP01000160">
    <property type="protein sequence ID" value="TEB19989.1"/>
    <property type="molecule type" value="Genomic_DNA"/>
</dbReference>
<feature type="compositionally biased region" description="Polar residues" evidence="1">
    <location>
        <begin position="65"/>
        <end position="78"/>
    </location>
</feature>
<feature type="region of interest" description="Disordered" evidence="1">
    <location>
        <begin position="12"/>
        <end position="99"/>
    </location>
</feature>
<evidence type="ECO:0000313" key="2">
    <source>
        <dbReference type="EMBL" id="TEB19989.1"/>
    </source>
</evidence>
<evidence type="ECO:0000256" key="1">
    <source>
        <dbReference type="SAM" id="MobiDB-lite"/>
    </source>
</evidence>
<sequence length="172" mass="17922">MLSTSVDSYYASASPLAPLPSQSQLPFSHRQSQSHSTRHSRVGSHQHHRPAPSFPPSRKGRSHDSTTTFASPLPSSTLGDFGEVSGGYGHRSSRSVPSAAATWNTDSMASFYASPTPRQSGSLGVGDFVPPIPVRMSEGGGEVRGVLSVSAGGKGRRVSSDEDGSGWVGVAL</sequence>
<protein>
    <submittedName>
        <fullName evidence="2">Uncharacterized protein</fullName>
    </submittedName>
</protein>
<reference evidence="2 3" key="1">
    <citation type="journal article" date="2019" name="Nat. Ecol. Evol.">
        <title>Megaphylogeny resolves global patterns of mushroom evolution.</title>
        <authorList>
            <person name="Varga T."/>
            <person name="Krizsan K."/>
            <person name="Foldi C."/>
            <person name="Dima B."/>
            <person name="Sanchez-Garcia M."/>
            <person name="Sanchez-Ramirez S."/>
            <person name="Szollosi G.J."/>
            <person name="Szarkandi J.G."/>
            <person name="Papp V."/>
            <person name="Albert L."/>
            <person name="Andreopoulos W."/>
            <person name="Angelini C."/>
            <person name="Antonin V."/>
            <person name="Barry K.W."/>
            <person name="Bougher N.L."/>
            <person name="Buchanan P."/>
            <person name="Buyck B."/>
            <person name="Bense V."/>
            <person name="Catcheside P."/>
            <person name="Chovatia M."/>
            <person name="Cooper J."/>
            <person name="Damon W."/>
            <person name="Desjardin D."/>
            <person name="Finy P."/>
            <person name="Geml J."/>
            <person name="Haridas S."/>
            <person name="Hughes K."/>
            <person name="Justo A."/>
            <person name="Karasinski D."/>
            <person name="Kautmanova I."/>
            <person name="Kiss B."/>
            <person name="Kocsube S."/>
            <person name="Kotiranta H."/>
            <person name="LaButti K.M."/>
            <person name="Lechner B.E."/>
            <person name="Liimatainen K."/>
            <person name="Lipzen A."/>
            <person name="Lukacs Z."/>
            <person name="Mihaltcheva S."/>
            <person name="Morgado L.N."/>
            <person name="Niskanen T."/>
            <person name="Noordeloos M.E."/>
            <person name="Ohm R.A."/>
            <person name="Ortiz-Santana B."/>
            <person name="Ovrebo C."/>
            <person name="Racz N."/>
            <person name="Riley R."/>
            <person name="Savchenko A."/>
            <person name="Shiryaev A."/>
            <person name="Soop K."/>
            <person name="Spirin V."/>
            <person name="Szebenyi C."/>
            <person name="Tomsovsky M."/>
            <person name="Tulloss R.E."/>
            <person name="Uehling J."/>
            <person name="Grigoriev I.V."/>
            <person name="Vagvolgyi C."/>
            <person name="Papp T."/>
            <person name="Martin F.M."/>
            <person name="Miettinen O."/>
            <person name="Hibbett D.S."/>
            <person name="Nagy L.G."/>
        </authorList>
    </citation>
    <scope>NUCLEOTIDE SEQUENCE [LARGE SCALE GENOMIC DNA]</scope>
    <source>
        <strain evidence="2 3">FP101781</strain>
    </source>
</reference>
<feature type="compositionally biased region" description="Low complexity" evidence="1">
    <location>
        <begin position="12"/>
        <end position="35"/>
    </location>
</feature>
<comment type="caution">
    <text evidence="2">The sequence shown here is derived from an EMBL/GenBank/DDBJ whole genome shotgun (WGS) entry which is preliminary data.</text>
</comment>
<gene>
    <name evidence="2" type="ORF">FA13DRAFT_1743625</name>
</gene>
<name>A0A4Y7SDZ9_COPMI</name>
<evidence type="ECO:0000313" key="3">
    <source>
        <dbReference type="Proteomes" id="UP000298030"/>
    </source>
</evidence>
<keyword evidence="3" id="KW-1185">Reference proteome</keyword>
<proteinExistence type="predicted"/>
<feature type="compositionally biased region" description="Basic residues" evidence="1">
    <location>
        <begin position="36"/>
        <end position="50"/>
    </location>
</feature>
<accession>A0A4Y7SDZ9</accession>
<feature type="region of interest" description="Disordered" evidence="1">
    <location>
        <begin position="150"/>
        <end position="172"/>
    </location>
</feature>